<reference evidence="1 2" key="1">
    <citation type="journal article" date="2023" name="Proc. Natl. Acad. Sci. U.S.A.">
        <title>A global phylogenomic analysis of the shiitake genus Lentinula.</title>
        <authorList>
            <person name="Sierra-Patev S."/>
            <person name="Min B."/>
            <person name="Naranjo-Ortiz M."/>
            <person name="Looney B."/>
            <person name="Konkel Z."/>
            <person name="Slot J.C."/>
            <person name="Sakamoto Y."/>
            <person name="Steenwyk J.L."/>
            <person name="Rokas A."/>
            <person name="Carro J."/>
            <person name="Camarero S."/>
            <person name="Ferreira P."/>
            <person name="Molpeceres G."/>
            <person name="Ruiz-Duenas F.J."/>
            <person name="Serrano A."/>
            <person name="Henrissat B."/>
            <person name="Drula E."/>
            <person name="Hughes K.W."/>
            <person name="Mata J.L."/>
            <person name="Ishikawa N.K."/>
            <person name="Vargas-Isla R."/>
            <person name="Ushijima S."/>
            <person name="Smith C.A."/>
            <person name="Donoghue J."/>
            <person name="Ahrendt S."/>
            <person name="Andreopoulos W."/>
            <person name="He G."/>
            <person name="LaButti K."/>
            <person name="Lipzen A."/>
            <person name="Ng V."/>
            <person name="Riley R."/>
            <person name="Sandor L."/>
            <person name="Barry K."/>
            <person name="Martinez A.T."/>
            <person name="Xiao Y."/>
            <person name="Gibbons J.G."/>
            <person name="Terashima K."/>
            <person name="Grigoriev I.V."/>
            <person name="Hibbett D."/>
        </authorList>
    </citation>
    <scope>NUCLEOTIDE SEQUENCE [LARGE SCALE GENOMIC DNA]</scope>
    <source>
        <strain evidence="1 2">TFB7810</strain>
    </source>
</reference>
<protein>
    <recommendedName>
        <fullName evidence="3">Fungal-type protein kinase domain-containing protein</fullName>
    </recommendedName>
</protein>
<proteinExistence type="predicted"/>
<dbReference type="EMBL" id="JANVFU010000004">
    <property type="protein sequence ID" value="KAJ3746579.1"/>
    <property type="molecule type" value="Genomic_DNA"/>
</dbReference>
<gene>
    <name evidence="1" type="ORF">DFH05DRAFT_1523194</name>
</gene>
<organism evidence="1 2">
    <name type="scientific">Lentinula detonsa</name>
    <dbReference type="NCBI Taxonomy" id="2804962"/>
    <lineage>
        <taxon>Eukaryota</taxon>
        <taxon>Fungi</taxon>
        <taxon>Dikarya</taxon>
        <taxon>Basidiomycota</taxon>
        <taxon>Agaricomycotina</taxon>
        <taxon>Agaricomycetes</taxon>
        <taxon>Agaricomycetidae</taxon>
        <taxon>Agaricales</taxon>
        <taxon>Marasmiineae</taxon>
        <taxon>Omphalotaceae</taxon>
        <taxon>Lentinula</taxon>
    </lineage>
</organism>
<sequence>MAHEQHSFAWKGLHRYRHDLESIFYVMLLLVCLYSQPNEKALHLEDNDYEFGEWHWRDDRFLRDKKSTVVHPALFTPPATSFFIGSILWLTELQESKQEASQPDKLPPFDLETLGGYFSYEQIAMILHMFNNEQLPTHGLEWQKILKPLS</sequence>
<evidence type="ECO:0000313" key="2">
    <source>
        <dbReference type="Proteomes" id="UP001142393"/>
    </source>
</evidence>
<dbReference type="Proteomes" id="UP001142393">
    <property type="component" value="Unassembled WGS sequence"/>
</dbReference>
<keyword evidence="2" id="KW-1185">Reference proteome</keyword>
<evidence type="ECO:0000313" key="1">
    <source>
        <dbReference type="EMBL" id="KAJ3746579.1"/>
    </source>
</evidence>
<evidence type="ECO:0008006" key="3">
    <source>
        <dbReference type="Google" id="ProtNLM"/>
    </source>
</evidence>
<name>A0A9W8P420_9AGAR</name>
<dbReference type="AlphaFoldDB" id="A0A9W8P420"/>
<accession>A0A9W8P420</accession>
<comment type="caution">
    <text evidence="1">The sequence shown here is derived from an EMBL/GenBank/DDBJ whole genome shotgun (WGS) entry which is preliminary data.</text>
</comment>